<protein>
    <submittedName>
        <fullName evidence="1">Uncharacterized protein</fullName>
    </submittedName>
</protein>
<evidence type="ECO:0000313" key="2">
    <source>
        <dbReference type="Proteomes" id="UP000240568"/>
    </source>
</evidence>
<dbReference type="EMBL" id="KY984068">
    <property type="protein sequence ID" value="ARW58741.1"/>
    <property type="molecule type" value="Genomic_DNA"/>
</dbReference>
<evidence type="ECO:0000313" key="1">
    <source>
        <dbReference type="EMBL" id="ARW58741.1"/>
    </source>
</evidence>
<accession>A0A2H4IB18</accession>
<proteinExistence type="predicted"/>
<organism evidence="1 2">
    <name type="scientific">Erwinia phage vB_EamM_Y3</name>
    <dbReference type="NCBI Taxonomy" id="1983553"/>
    <lineage>
        <taxon>Viruses</taxon>
        <taxon>Duplodnaviria</taxon>
        <taxon>Heunggongvirae</taxon>
        <taxon>Uroviricota</taxon>
        <taxon>Caudoviricetes</taxon>
        <taxon>Sasquatchvirus</taxon>
        <taxon>Sasquatchvirus Y3</taxon>
    </lineage>
</organism>
<keyword evidence="2" id="KW-1185">Reference proteome</keyword>
<reference evidence="1 2" key="1">
    <citation type="submission" date="2017-04" db="EMBL/GenBank/DDBJ databases">
        <authorList>
            <person name="Afonso C.L."/>
            <person name="Miller P.J."/>
            <person name="Scott M.A."/>
            <person name="Spackman E."/>
            <person name="Goraichik I."/>
            <person name="Dimitrov K.M."/>
            <person name="Suarez D.L."/>
            <person name="Swayne D.E."/>
        </authorList>
    </citation>
    <scope>NUCLEOTIDE SEQUENCE [LARGE SCALE GENOMIC DNA]</scope>
</reference>
<dbReference type="Proteomes" id="UP000240568">
    <property type="component" value="Segment"/>
</dbReference>
<gene>
    <name evidence="1" type="ORF">Y3_101</name>
</gene>
<sequence length="273" mass="30563">MIVTQFSAGPTIGSTLIRSVVDSVDERFVFVQYLPINRVLSDTEYKSALRSVQLVIQLIKPRLILSLDDDYMKYMTPSVYEQYKTKFVIVNKGLATVGRPSCELIDRIAKRTYQPDAPIYILRDDNSAHNESARALGACLKELGHDVDQYQANTLAELKTNLFDISSKPKGFLISLINTVSDTEYNVPVGLDAINRLIIKINKRHIDVGFVRAQSNLSLVIVPTVGGIDANEKVWSDIRTTPHLYVSPQRLDNLGASLVYKNMFQEIGGVLDK</sequence>
<name>A0A2H4IB18_9CAUD</name>